<evidence type="ECO:0000256" key="1">
    <source>
        <dbReference type="ARBA" id="ARBA00004175"/>
    </source>
</evidence>
<dbReference type="InterPro" id="IPR019734">
    <property type="entry name" value="TPR_rpt"/>
</dbReference>
<evidence type="ECO:0000256" key="6">
    <source>
        <dbReference type="ARBA" id="ARBA00022656"/>
    </source>
</evidence>
<dbReference type="GO" id="GO:0006887">
    <property type="term" value="P:exocytosis"/>
    <property type="evidence" value="ECO:0007669"/>
    <property type="project" value="UniProtKB-KW"/>
</dbReference>
<comment type="caution">
    <text evidence="17">The sequence shown here is derived from an EMBL/GenBank/DDBJ whole genome shotgun (WGS) entry which is preliminary data.</text>
</comment>
<dbReference type="GO" id="GO:0044231">
    <property type="term" value="C:host cell presynaptic membrane"/>
    <property type="evidence" value="ECO:0007669"/>
    <property type="project" value="UniProtKB-KW"/>
</dbReference>
<dbReference type="Pfam" id="PF13424">
    <property type="entry name" value="TPR_12"/>
    <property type="match status" value="1"/>
</dbReference>
<keyword evidence="10 16" id="KW-0040">ANK repeat</keyword>
<dbReference type="Gene3D" id="1.25.40.20">
    <property type="entry name" value="Ankyrin repeat-containing domain"/>
    <property type="match status" value="7"/>
</dbReference>
<dbReference type="PRINTS" id="PR01415">
    <property type="entry name" value="ANKYRIN"/>
</dbReference>
<organism evidence="17 18">
    <name type="scientific">Larinioides sclopetarius</name>
    <dbReference type="NCBI Taxonomy" id="280406"/>
    <lineage>
        <taxon>Eukaryota</taxon>
        <taxon>Metazoa</taxon>
        <taxon>Ecdysozoa</taxon>
        <taxon>Arthropoda</taxon>
        <taxon>Chelicerata</taxon>
        <taxon>Arachnida</taxon>
        <taxon>Araneae</taxon>
        <taxon>Araneomorphae</taxon>
        <taxon>Entelegynae</taxon>
        <taxon>Araneoidea</taxon>
        <taxon>Araneidae</taxon>
        <taxon>Larinioides</taxon>
    </lineage>
</organism>
<evidence type="ECO:0000256" key="15">
    <source>
        <dbReference type="ARBA" id="ARBA00049811"/>
    </source>
</evidence>
<feature type="repeat" description="ANK" evidence="16">
    <location>
        <begin position="326"/>
        <end position="358"/>
    </location>
</feature>
<dbReference type="PROSITE" id="PS50088">
    <property type="entry name" value="ANK_REPEAT"/>
    <property type="match status" value="16"/>
</dbReference>
<keyword evidence="18" id="KW-1185">Reference proteome</keyword>
<gene>
    <name evidence="17" type="ORF">LARSCL_LOCUS13826</name>
</gene>
<keyword evidence="7" id="KW-0528">Neurotoxin</keyword>
<dbReference type="SMART" id="SM00028">
    <property type="entry name" value="TPR"/>
    <property type="match status" value="2"/>
</dbReference>
<keyword evidence="11" id="KW-0472">Membrane</keyword>
<evidence type="ECO:0000256" key="14">
    <source>
        <dbReference type="ARBA" id="ARBA00049715"/>
    </source>
</evidence>
<dbReference type="Gene3D" id="1.25.40.10">
    <property type="entry name" value="Tetratricopeptide repeat domain"/>
    <property type="match status" value="2"/>
</dbReference>
<feature type="repeat" description="ANK" evidence="16">
    <location>
        <begin position="260"/>
        <end position="292"/>
    </location>
</feature>
<evidence type="ECO:0000256" key="9">
    <source>
        <dbReference type="ARBA" id="ARBA00023028"/>
    </source>
</evidence>
<feature type="repeat" description="ANK" evidence="16">
    <location>
        <begin position="613"/>
        <end position="645"/>
    </location>
</feature>
<dbReference type="PROSITE" id="PS50297">
    <property type="entry name" value="ANK_REP_REGION"/>
    <property type="match status" value="15"/>
</dbReference>
<keyword evidence="6" id="KW-0800">Toxin</keyword>
<feature type="repeat" description="ANK" evidence="16">
    <location>
        <begin position="732"/>
        <end position="764"/>
    </location>
</feature>
<evidence type="ECO:0000256" key="12">
    <source>
        <dbReference type="ARBA" id="ARBA00023298"/>
    </source>
</evidence>
<dbReference type="SUPFAM" id="SSF48403">
    <property type="entry name" value="Ankyrin repeat"/>
    <property type="match status" value="2"/>
</dbReference>
<feature type="repeat" description="ANK" evidence="16">
    <location>
        <begin position="422"/>
        <end position="450"/>
    </location>
</feature>
<comment type="subcellular location">
    <subcellularLocation>
        <location evidence="2">Secreted</location>
    </subcellularLocation>
    <subcellularLocation>
        <location evidence="1">Target cell membrane</location>
    </subcellularLocation>
</comment>
<feature type="repeat" description="ANK" evidence="16">
    <location>
        <begin position="451"/>
        <end position="483"/>
    </location>
</feature>
<dbReference type="InterPro" id="IPR002110">
    <property type="entry name" value="Ankyrin_rpt"/>
</dbReference>
<proteinExistence type="inferred from homology"/>
<reference evidence="17 18" key="1">
    <citation type="submission" date="2024-04" db="EMBL/GenBank/DDBJ databases">
        <authorList>
            <person name="Rising A."/>
            <person name="Reimegard J."/>
            <person name="Sonavane S."/>
            <person name="Akerstrom W."/>
            <person name="Nylinder S."/>
            <person name="Hedman E."/>
            <person name="Kallberg Y."/>
        </authorList>
    </citation>
    <scope>NUCLEOTIDE SEQUENCE [LARGE SCALE GENOMIC DNA]</scope>
</reference>
<evidence type="ECO:0000256" key="3">
    <source>
        <dbReference type="ARBA" id="ARBA00022483"/>
    </source>
</evidence>
<protein>
    <recommendedName>
        <fullName evidence="15">Alpha-latrotoxin</fullName>
    </recommendedName>
</protein>
<feature type="repeat" description="ANK" evidence="16">
    <location>
        <begin position="34"/>
        <end position="66"/>
    </location>
</feature>
<feature type="repeat" description="ANK" evidence="16">
    <location>
        <begin position="100"/>
        <end position="132"/>
    </location>
</feature>
<evidence type="ECO:0000256" key="10">
    <source>
        <dbReference type="ARBA" id="ARBA00023043"/>
    </source>
</evidence>
<evidence type="ECO:0000313" key="18">
    <source>
        <dbReference type="Proteomes" id="UP001497382"/>
    </source>
</evidence>
<evidence type="ECO:0000313" key="17">
    <source>
        <dbReference type="EMBL" id="CAL1285635.1"/>
    </source>
</evidence>
<evidence type="ECO:0000256" key="5">
    <source>
        <dbReference type="ARBA" id="ARBA00022537"/>
    </source>
</evidence>
<evidence type="ECO:0000256" key="16">
    <source>
        <dbReference type="PROSITE-ProRule" id="PRU00023"/>
    </source>
</evidence>
<keyword evidence="12" id="KW-1053">Target membrane</keyword>
<evidence type="ECO:0000256" key="4">
    <source>
        <dbReference type="ARBA" id="ARBA00022525"/>
    </source>
</evidence>
<keyword evidence="5" id="KW-1052">Target cell membrane</keyword>
<dbReference type="GO" id="GO:0005576">
    <property type="term" value="C:extracellular region"/>
    <property type="evidence" value="ECO:0007669"/>
    <property type="project" value="UniProtKB-SubCell"/>
</dbReference>
<dbReference type="PANTHER" id="PTHR24198">
    <property type="entry name" value="ANKYRIN REPEAT AND PROTEIN KINASE DOMAIN-CONTAINING PROTEIN"/>
    <property type="match status" value="1"/>
</dbReference>
<keyword evidence="8" id="KW-0677">Repeat</keyword>
<dbReference type="AlphaFoldDB" id="A0AAV2APG3"/>
<feature type="repeat" description="ANK" evidence="16">
    <location>
        <begin position="67"/>
        <end position="99"/>
    </location>
</feature>
<evidence type="ECO:0000256" key="7">
    <source>
        <dbReference type="ARBA" id="ARBA00022699"/>
    </source>
</evidence>
<dbReference type="GO" id="GO:0044218">
    <property type="term" value="C:other organism cell membrane"/>
    <property type="evidence" value="ECO:0007669"/>
    <property type="project" value="UniProtKB-KW"/>
</dbReference>
<name>A0AAV2APG3_9ARAC</name>
<feature type="repeat" description="ANK" evidence="16">
    <location>
        <begin position="1"/>
        <end position="33"/>
    </location>
</feature>
<sequence>MGDTPLHIATLTEHLETVNALLKNGADVNAKNEAGIASLQNAAGIGSFEIVEYLIKHGADINVSDYRKLTPLMVAAKYGHLPVTKLLAKNGAFVNSKDKFGFTPLHFAAERGHQKVVEFLLKHGAIINCTNNASLTALHLSASGGHEEVVEVLLKEGADVDGAESTTPLHLAAKHGYQTIVDLLISKGANISSKNENGSTPMHLAAFNANSDVVKSLMEKGADIRTSDANETTPLCLLIARRLSGLLTLERRDVYSSDGQGFTLLHHAALAGDRTLVEYCIENRCDINSRSKYGSTALHLAAQGNHPKTVSLLLNKGAGIDANDGKGQTPLLSAVGNNCKDSVKVLVSHDVNLKTADKIEALQQSLLNGYCDIVEILLENYRFDIGNEIRRKLLNIAAHSGNKYVVAILLRRGFDVNGLTEPLNIAVENKHYEMVEFLLENGANPMLSDEKNVNPLYIAALRGYAEMAEILLSEEADVRIEREVILFAAERAVRENHLEVLKLLLQMKIFDADAKDKSGSTLLHTSALYGSLDVTIYLVEEGANVNAKDERELKPVHIATEKGFKDIVEFYLNCKDLGEKIAELLLIAVNNGKADVCELLIERNADVNECHADGETPINLALKKGHKEVLSVLLHFGAYYNANQLPLSELANNKEVVPILTKVKELFTAVQHKASDKLKSLLAEEGNSKYCLANAKCVKKGTVLHYASLKGYEEIVDILLKHNTNPNAADKTGCTPLHYAAKFSHFEIVKSLLSNGAIFNALSQSGKTPLEFAADRKILEFLLLIRNIFKKVQDNDPSVLENLKGKDECTMRAVIRAKNHDEKSLIEVAYIRGFSKTNQLQTLFVADLEDLILAQKFAVEKRYTEAFTMFERLLERRMAIFGAESHPVLDVKVDQSKIFQRWGELDKAMHFIREVHECRKKSLGEDHVKTLSDETKLAVLLSEQGETREALKIFEAIHIKLKDKMKPDDLEMIDFEMTFSVLLFKMQKFDEVLKMNREVKQKCAQKKYEILLAFSLYLTAMVLSSQGNYSEALRLYKEVYETRMVIFSPHHSSTLRALTQVASVLYLQKEYDECLAVYEKVLEIQKSLLPADCIDVLETEFRVGEVLYSQKMHLTALQIFSSLEAKIAAVAPNSGLLKETQNQIANIKYDLSLYGFQFMYDAIRDKASNTLYKA</sequence>
<accession>A0AAV2APG3</accession>
<keyword evidence="9" id="KW-0638">Presynaptic neurotoxin</keyword>
<dbReference type="Pfam" id="PF13374">
    <property type="entry name" value="TPR_10"/>
    <property type="match status" value="1"/>
</dbReference>
<evidence type="ECO:0000256" key="2">
    <source>
        <dbReference type="ARBA" id="ARBA00004613"/>
    </source>
</evidence>
<feature type="repeat" description="ANK" evidence="16">
    <location>
        <begin position="164"/>
        <end position="196"/>
    </location>
</feature>
<dbReference type="SUPFAM" id="SSF48452">
    <property type="entry name" value="TPR-like"/>
    <property type="match status" value="2"/>
</dbReference>
<dbReference type="EMBL" id="CAXIEN010000193">
    <property type="protein sequence ID" value="CAL1285635.1"/>
    <property type="molecule type" value="Genomic_DNA"/>
</dbReference>
<dbReference type="InterPro" id="IPR036770">
    <property type="entry name" value="Ankyrin_rpt-contain_sf"/>
</dbReference>
<keyword evidence="3" id="KW-0268">Exocytosis</keyword>
<dbReference type="GO" id="GO:0090729">
    <property type="term" value="F:toxin activity"/>
    <property type="evidence" value="ECO:0007669"/>
    <property type="project" value="UniProtKB-KW"/>
</dbReference>
<feature type="repeat" description="ANK" evidence="16">
    <location>
        <begin position="293"/>
        <end position="325"/>
    </location>
</feature>
<dbReference type="Pfam" id="PF12796">
    <property type="entry name" value="Ank_2"/>
    <property type="match status" value="7"/>
</dbReference>
<evidence type="ECO:0000256" key="8">
    <source>
        <dbReference type="ARBA" id="ARBA00022737"/>
    </source>
</evidence>
<feature type="repeat" description="ANK" evidence="16">
    <location>
        <begin position="133"/>
        <end position="165"/>
    </location>
</feature>
<comment type="similarity">
    <text evidence="13">Belongs to the cationic peptide 01 (latrotoxin) family. 03 (alpha-latrotoxin) subfamily.</text>
</comment>
<dbReference type="Proteomes" id="UP001497382">
    <property type="component" value="Unassembled WGS sequence"/>
</dbReference>
<comment type="subunit">
    <text evidence="14">Homotetramer in membranes.</text>
</comment>
<dbReference type="PANTHER" id="PTHR24198:SF165">
    <property type="entry name" value="ANKYRIN REPEAT-CONTAINING PROTEIN-RELATED"/>
    <property type="match status" value="1"/>
</dbReference>
<dbReference type="SMART" id="SM00248">
    <property type="entry name" value="ANK"/>
    <property type="match status" value="20"/>
</dbReference>
<evidence type="ECO:0000256" key="13">
    <source>
        <dbReference type="ARBA" id="ARBA00049657"/>
    </source>
</evidence>
<feature type="repeat" description="ANK" evidence="16">
    <location>
        <begin position="197"/>
        <end position="229"/>
    </location>
</feature>
<keyword evidence="4" id="KW-0964">Secreted</keyword>
<feature type="repeat" description="ANK" evidence="16">
    <location>
        <begin position="699"/>
        <end position="731"/>
    </location>
</feature>
<evidence type="ECO:0000256" key="11">
    <source>
        <dbReference type="ARBA" id="ARBA00023136"/>
    </source>
</evidence>
<dbReference type="Pfam" id="PF00023">
    <property type="entry name" value="Ank"/>
    <property type="match status" value="2"/>
</dbReference>
<dbReference type="InterPro" id="IPR011990">
    <property type="entry name" value="TPR-like_helical_dom_sf"/>
</dbReference>
<feature type="repeat" description="ANK" evidence="16">
    <location>
        <begin position="518"/>
        <end position="550"/>
    </location>
</feature>